<protein>
    <submittedName>
        <fullName evidence="1">Uncharacterized protein</fullName>
    </submittedName>
</protein>
<keyword evidence="2" id="KW-1185">Reference proteome</keyword>
<dbReference type="EMBL" id="JAWQEG010000542">
    <property type="protein sequence ID" value="KAK3888583.1"/>
    <property type="molecule type" value="Genomic_DNA"/>
</dbReference>
<reference evidence="1" key="1">
    <citation type="submission" date="2023-10" db="EMBL/GenBank/DDBJ databases">
        <title>Genome assemblies of two species of porcelain crab, Petrolisthes cinctipes and Petrolisthes manimaculis (Anomura: Porcellanidae).</title>
        <authorList>
            <person name="Angst P."/>
        </authorList>
    </citation>
    <scope>NUCLEOTIDE SEQUENCE</scope>
    <source>
        <strain evidence="1">PB745_01</strain>
        <tissue evidence="1">Gill</tissue>
    </source>
</reference>
<gene>
    <name evidence="1" type="ORF">Pcinc_007309</name>
</gene>
<comment type="caution">
    <text evidence="1">The sequence shown here is derived from an EMBL/GenBank/DDBJ whole genome shotgun (WGS) entry which is preliminary data.</text>
</comment>
<organism evidence="1 2">
    <name type="scientific">Petrolisthes cinctipes</name>
    <name type="common">Flat porcelain crab</name>
    <dbReference type="NCBI Taxonomy" id="88211"/>
    <lineage>
        <taxon>Eukaryota</taxon>
        <taxon>Metazoa</taxon>
        <taxon>Ecdysozoa</taxon>
        <taxon>Arthropoda</taxon>
        <taxon>Crustacea</taxon>
        <taxon>Multicrustacea</taxon>
        <taxon>Malacostraca</taxon>
        <taxon>Eumalacostraca</taxon>
        <taxon>Eucarida</taxon>
        <taxon>Decapoda</taxon>
        <taxon>Pleocyemata</taxon>
        <taxon>Anomura</taxon>
        <taxon>Galatheoidea</taxon>
        <taxon>Porcellanidae</taxon>
        <taxon>Petrolisthes</taxon>
    </lineage>
</organism>
<proteinExistence type="predicted"/>
<accession>A0AAE1G8M2</accession>
<evidence type="ECO:0000313" key="1">
    <source>
        <dbReference type="EMBL" id="KAK3888583.1"/>
    </source>
</evidence>
<dbReference type="Proteomes" id="UP001286313">
    <property type="component" value="Unassembled WGS sequence"/>
</dbReference>
<evidence type="ECO:0000313" key="2">
    <source>
        <dbReference type="Proteomes" id="UP001286313"/>
    </source>
</evidence>
<dbReference type="AlphaFoldDB" id="A0AAE1G8M2"/>
<sequence length="73" mass="8473">MIDHCMTSGLQYEYNWEGRLGWKTKTNTTKRGFKNTRLHELLIHTLVNQTRLATNEAEVGKAMMIYLRNAVCA</sequence>
<name>A0AAE1G8M2_PETCI</name>